<dbReference type="InterPro" id="IPR001375">
    <property type="entry name" value="Peptidase_S9_cat"/>
</dbReference>
<protein>
    <submittedName>
        <fullName evidence="4">Alpha/beta hydrolase family protein</fullName>
        <ecNumber evidence="4">3.4.-.-</ecNumber>
    </submittedName>
</protein>
<evidence type="ECO:0000313" key="5">
    <source>
        <dbReference type="Proteomes" id="UP001592530"/>
    </source>
</evidence>
<dbReference type="Proteomes" id="UP001592530">
    <property type="component" value="Unassembled WGS sequence"/>
</dbReference>
<sequence>MTASPLTLVGAFPHTRAAPALRRLGFTFSANGAYAACLATSGDGGWYPESWRLGGSEAAAQGGEQLVGGLIVGGLGGAGAGGPAGGMDVVAMPVPLPQAAGGVPESLRSQLVSLSDGRVLICRQAAADRHELVVRTPASVRESSAGTLRVPTLRLMAMPAPEPGGPVAVALGMDGRQVSAVWLVSADGATQPQQVAEFAGVSGGGVWLDRGGRLLALDHLLPARTEGFGTSGPMVKTVVLDLATGTVSPFLELAPHSNDRLIAADPGSGLILVRSDAPGEDRIGWGVLGGAEPLRFPDCLHRTREFLRPVAIEPAREPGTAPADLRVALQGDWGAGSSLALWQPSSGQLDPVPVPPGRLGGVGHWSAAGLRMPYSAPDHPAGVATIDVDRLREGPPESPDPVPTMPLRLAPLQGGAAGMGSVIRIHPAPGNAQGLHGSAPRGSRGGSSGWRLDGSAPPSDGGRWHGARTVELPGAAGPMEAVVYGGDAWLTAQHLVVALHGGPADAWRLEFDPALQRMAAEGLAVVAVNQRGSTGYGVEYAQALQNAWGGPDLEDVLALLESVSSQRSALGLEQPSLFGVSYGAFLALLAASSAPEQVARCAVVAPFLSGPRLLAEAGPAVRALTLRLGGAQPDGGADQGPDGPGARDVLRVCHRLTAPLLVVHGDQDAVVPVSQSRTLRQELLRMGRSEGADFRYVEAAGAGHEVLAEDGAPVLHELLAGFLRTGRPA</sequence>
<evidence type="ECO:0000256" key="1">
    <source>
        <dbReference type="ARBA" id="ARBA00022801"/>
    </source>
</evidence>
<comment type="caution">
    <text evidence="4">The sequence shown here is derived from an EMBL/GenBank/DDBJ whole genome shotgun (WGS) entry which is preliminary data.</text>
</comment>
<evidence type="ECO:0000259" key="3">
    <source>
        <dbReference type="Pfam" id="PF00326"/>
    </source>
</evidence>
<gene>
    <name evidence="4" type="ORF">ACEZDB_03565</name>
</gene>
<dbReference type="PANTHER" id="PTHR42776:SF27">
    <property type="entry name" value="DIPEPTIDYL PEPTIDASE FAMILY MEMBER 6"/>
    <property type="match status" value="1"/>
</dbReference>
<dbReference type="Gene3D" id="3.40.50.1820">
    <property type="entry name" value="alpha/beta hydrolase"/>
    <property type="match status" value="1"/>
</dbReference>
<keyword evidence="1 4" id="KW-0378">Hydrolase</keyword>
<organism evidence="4 5">
    <name type="scientific">Streptacidiphilus alkalitolerans</name>
    <dbReference type="NCBI Taxonomy" id="3342712"/>
    <lineage>
        <taxon>Bacteria</taxon>
        <taxon>Bacillati</taxon>
        <taxon>Actinomycetota</taxon>
        <taxon>Actinomycetes</taxon>
        <taxon>Kitasatosporales</taxon>
        <taxon>Streptomycetaceae</taxon>
        <taxon>Streptacidiphilus</taxon>
    </lineage>
</organism>
<dbReference type="SUPFAM" id="SSF53474">
    <property type="entry name" value="alpha/beta-Hydrolases"/>
    <property type="match status" value="1"/>
</dbReference>
<proteinExistence type="predicted"/>
<evidence type="ECO:0000313" key="4">
    <source>
        <dbReference type="EMBL" id="MFC1429733.1"/>
    </source>
</evidence>
<dbReference type="GO" id="GO:0016787">
    <property type="term" value="F:hydrolase activity"/>
    <property type="evidence" value="ECO:0007669"/>
    <property type="project" value="UniProtKB-KW"/>
</dbReference>
<reference evidence="4 5" key="1">
    <citation type="submission" date="2024-09" db="EMBL/GenBank/DDBJ databases">
        <authorList>
            <person name="Lee S.D."/>
        </authorList>
    </citation>
    <scope>NUCLEOTIDE SEQUENCE [LARGE SCALE GENOMIC DNA]</scope>
    <source>
        <strain evidence="4 5">N1-3</strain>
    </source>
</reference>
<dbReference type="PANTHER" id="PTHR42776">
    <property type="entry name" value="SERINE PEPTIDASE S9 FAMILY MEMBER"/>
    <property type="match status" value="1"/>
</dbReference>
<dbReference type="RefSeq" id="WP_380548556.1">
    <property type="nucleotide sequence ID" value="NZ_JBHEZY010000001.1"/>
</dbReference>
<evidence type="ECO:0000256" key="2">
    <source>
        <dbReference type="SAM" id="MobiDB-lite"/>
    </source>
</evidence>
<feature type="region of interest" description="Disordered" evidence="2">
    <location>
        <begin position="427"/>
        <end position="467"/>
    </location>
</feature>
<accession>A0ABV6WVF9</accession>
<dbReference type="InterPro" id="IPR029058">
    <property type="entry name" value="AB_hydrolase_fold"/>
</dbReference>
<dbReference type="EMBL" id="JBHEZY010000001">
    <property type="protein sequence ID" value="MFC1429733.1"/>
    <property type="molecule type" value="Genomic_DNA"/>
</dbReference>
<dbReference type="Pfam" id="PF00326">
    <property type="entry name" value="Peptidase_S9"/>
    <property type="match status" value="1"/>
</dbReference>
<feature type="domain" description="Peptidase S9 prolyl oligopeptidase catalytic" evidence="3">
    <location>
        <begin position="511"/>
        <end position="722"/>
    </location>
</feature>
<dbReference type="EC" id="3.4.-.-" evidence="4"/>
<name>A0ABV6WVF9_9ACTN</name>